<evidence type="ECO:0000313" key="2">
    <source>
        <dbReference type="EMBL" id="ALO49782.1"/>
    </source>
</evidence>
<accession>A0A0S2KN98</accession>
<sequence>MKQKQLERMGYVKPECEMIQAEAEQFICTSVRLNSGASSTESGWSTETEHEGGSIYFGDESSAAPAKGAWLYEED</sequence>
<protein>
    <submittedName>
        <fullName evidence="2">Uncharacterized protein</fullName>
    </submittedName>
</protein>
<feature type="region of interest" description="Disordered" evidence="1">
    <location>
        <begin position="36"/>
        <end position="60"/>
    </location>
</feature>
<organism evidence="2 3">
    <name type="scientific">Hoylesella enoeca</name>
    <dbReference type="NCBI Taxonomy" id="76123"/>
    <lineage>
        <taxon>Bacteria</taxon>
        <taxon>Pseudomonadati</taxon>
        <taxon>Bacteroidota</taxon>
        <taxon>Bacteroidia</taxon>
        <taxon>Bacteroidales</taxon>
        <taxon>Prevotellaceae</taxon>
        <taxon>Hoylesella</taxon>
    </lineage>
</organism>
<reference evidence="3" key="1">
    <citation type="submission" date="2015-11" db="EMBL/GenBank/DDBJ databases">
        <authorList>
            <person name="Holder M.E."/>
            <person name="Ajami N.J."/>
            <person name="Petrosino J.F."/>
        </authorList>
    </citation>
    <scope>NUCLEOTIDE SEQUENCE [LARGE SCALE GENOMIC DNA]</scope>
    <source>
        <strain evidence="3">F0113</strain>
    </source>
</reference>
<feature type="compositionally biased region" description="Low complexity" evidence="1">
    <location>
        <begin position="36"/>
        <end position="46"/>
    </location>
</feature>
<evidence type="ECO:0000313" key="3">
    <source>
        <dbReference type="Proteomes" id="UP000056252"/>
    </source>
</evidence>
<dbReference type="Proteomes" id="UP000056252">
    <property type="component" value="Chromosome"/>
</dbReference>
<dbReference type="STRING" id="76123.AS203_01375"/>
<dbReference type="RefSeq" id="WP_025065091.1">
    <property type="nucleotide sequence ID" value="NZ_CP013195.1"/>
</dbReference>
<dbReference type="OrthoDB" id="1082676at2"/>
<proteinExistence type="predicted"/>
<dbReference type="EMBL" id="CP013195">
    <property type="protein sequence ID" value="ALO49782.1"/>
    <property type="molecule type" value="Genomic_DNA"/>
</dbReference>
<dbReference type="KEGG" id="peo:AS203_01375"/>
<dbReference type="AlphaFoldDB" id="A0A0S2KN98"/>
<name>A0A0S2KN98_9BACT</name>
<keyword evidence="3" id="KW-1185">Reference proteome</keyword>
<evidence type="ECO:0000256" key="1">
    <source>
        <dbReference type="SAM" id="MobiDB-lite"/>
    </source>
</evidence>
<gene>
    <name evidence="2" type="ORF">AS203_01375</name>
</gene>